<dbReference type="AlphaFoldDB" id="A0AAV2ZHU7"/>
<proteinExistence type="predicted"/>
<keyword evidence="2" id="KW-0472">Membrane</keyword>
<evidence type="ECO:0000259" key="3">
    <source>
        <dbReference type="Pfam" id="PF20681"/>
    </source>
</evidence>
<sequence>MLDIVEAHFPFGQEQWERVASKYNENLPGRWPQRDGSSLKRKFQEAGPSERTNQPKFSEPSWHSARLSLQFRWFVCTTMTMIMTAVTRTMAGMKMIVRMNRLWQATAFSVQPMLMG</sequence>
<keyword evidence="5" id="KW-1185">Reference proteome</keyword>
<gene>
    <name evidence="4" type="ORF">N0F65_007548</name>
</gene>
<feature type="domain" description="DUF6818" evidence="3">
    <location>
        <begin position="10"/>
        <end position="45"/>
    </location>
</feature>
<dbReference type="Proteomes" id="UP001146120">
    <property type="component" value="Unassembled WGS sequence"/>
</dbReference>
<evidence type="ECO:0000256" key="2">
    <source>
        <dbReference type="SAM" id="Phobius"/>
    </source>
</evidence>
<dbReference type="InterPro" id="IPR049203">
    <property type="entry name" value="DUF6818"/>
</dbReference>
<comment type="caution">
    <text evidence="4">The sequence shown here is derived from an EMBL/GenBank/DDBJ whole genome shotgun (WGS) entry which is preliminary data.</text>
</comment>
<keyword evidence="2" id="KW-0812">Transmembrane</keyword>
<name>A0AAV2ZHU7_9STRA</name>
<protein>
    <recommendedName>
        <fullName evidence="3">DUF6818 domain-containing protein</fullName>
    </recommendedName>
</protein>
<reference evidence="4" key="2">
    <citation type="journal article" date="2023" name="Microbiol Resour">
        <title>Decontamination and Annotation of the Draft Genome Sequence of the Oomycete Lagenidium giganteum ARSEF 373.</title>
        <authorList>
            <person name="Morgan W.R."/>
            <person name="Tartar A."/>
        </authorList>
    </citation>
    <scope>NUCLEOTIDE SEQUENCE</scope>
    <source>
        <strain evidence="4">ARSEF 373</strain>
    </source>
</reference>
<evidence type="ECO:0000256" key="1">
    <source>
        <dbReference type="SAM" id="MobiDB-lite"/>
    </source>
</evidence>
<keyword evidence="2" id="KW-1133">Transmembrane helix</keyword>
<feature type="transmembrane region" description="Helical" evidence="2">
    <location>
        <begin position="71"/>
        <end position="91"/>
    </location>
</feature>
<reference evidence="4" key="1">
    <citation type="submission" date="2022-11" db="EMBL/GenBank/DDBJ databases">
        <authorList>
            <person name="Morgan W.R."/>
            <person name="Tartar A."/>
        </authorList>
    </citation>
    <scope>NUCLEOTIDE SEQUENCE</scope>
    <source>
        <strain evidence="4">ARSEF 373</strain>
    </source>
</reference>
<feature type="region of interest" description="Disordered" evidence="1">
    <location>
        <begin position="27"/>
        <end position="59"/>
    </location>
</feature>
<dbReference type="EMBL" id="DAKRPA010000001">
    <property type="protein sequence ID" value="DBA05386.1"/>
    <property type="molecule type" value="Genomic_DNA"/>
</dbReference>
<organism evidence="4 5">
    <name type="scientific">Lagenidium giganteum</name>
    <dbReference type="NCBI Taxonomy" id="4803"/>
    <lineage>
        <taxon>Eukaryota</taxon>
        <taxon>Sar</taxon>
        <taxon>Stramenopiles</taxon>
        <taxon>Oomycota</taxon>
        <taxon>Peronosporomycetes</taxon>
        <taxon>Pythiales</taxon>
        <taxon>Pythiaceae</taxon>
    </lineage>
</organism>
<accession>A0AAV2ZHU7</accession>
<evidence type="ECO:0000313" key="5">
    <source>
        <dbReference type="Proteomes" id="UP001146120"/>
    </source>
</evidence>
<dbReference type="Pfam" id="PF20681">
    <property type="entry name" value="DUF6818"/>
    <property type="match status" value="1"/>
</dbReference>
<evidence type="ECO:0000313" key="4">
    <source>
        <dbReference type="EMBL" id="DBA05386.1"/>
    </source>
</evidence>